<organism evidence="1 2">
    <name type="scientific">Phaeosphaeria nodorum (strain SN15 / ATCC MYA-4574 / FGSC 10173)</name>
    <name type="common">Glume blotch fungus</name>
    <name type="synonym">Parastagonospora nodorum</name>
    <dbReference type="NCBI Taxonomy" id="321614"/>
    <lineage>
        <taxon>Eukaryota</taxon>
        <taxon>Fungi</taxon>
        <taxon>Dikarya</taxon>
        <taxon>Ascomycota</taxon>
        <taxon>Pezizomycotina</taxon>
        <taxon>Dothideomycetes</taxon>
        <taxon>Pleosporomycetidae</taxon>
        <taxon>Pleosporales</taxon>
        <taxon>Pleosporineae</taxon>
        <taxon>Phaeosphaeriaceae</taxon>
        <taxon>Parastagonospora</taxon>
    </lineage>
</organism>
<evidence type="ECO:0000313" key="1">
    <source>
        <dbReference type="EMBL" id="QRD01925.1"/>
    </source>
</evidence>
<gene>
    <name evidence="1" type="ORF">JI435_048980</name>
</gene>
<proteinExistence type="predicted"/>
<reference evidence="2" key="1">
    <citation type="journal article" date="2021" name="BMC Genomics">
        <title>Chromosome-level genome assembly and manually-curated proteome of model necrotroph Parastagonospora nodorum Sn15 reveals a genome-wide trove of candidate effector homologs, and redundancy of virulence-related functions within an accessory chromosome.</title>
        <authorList>
            <person name="Bertazzoni S."/>
            <person name="Jones D.A.B."/>
            <person name="Phan H.T."/>
            <person name="Tan K.-C."/>
            <person name="Hane J.K."/>
        </authorList>
    </citation>
    <scope>NUCLEOTIDE SEQUENCE [LARGE SCALE GENOMIC DNA]</scope>
    <source>
        <strain evidence="2">SN15 / ATCC MYA-4574 / FGSC 10173)</strain>
    </source>
</reference>
<dbReference type="VEuPathDB" id="FungiDB:JI435_048980"/>
<dbReference type="EMBL" id="CP069035">
    <property type="protein sequence ID" value="QRD01925.1"/>
    <property type="molecule type" value="Genomic_DNA"/>
</dbReference>
<dbReference type="Proteomes" id="UP000663193">
    <property type="component" value="Chromosome 13"/>
</dbReference>
<keyword evidence="2" id="KW-1185">Reference proteome</keyword>
<accession>A0A7U2I4V6</accession>
<evidence type="ECO:0000313" key="2">
    <source>
        <dbReference type="Proteomes" id="UP000663193"/>
    </source>
</evidence>
<protein>
    <submittedName>
        <fullName evidence="1">Uncharacterized protein</fullName>
    </submittedName>
</protein>
<name>A0A7U2I4V6_PHANO</name>
<sequence>MDKIRGYLIGLVVVSFATGAIAICEPAIVGQPNHIPRQNAGVQSSAHAAEAEFMHAIEAVTYVDKIPATTAQTFNAWNLHVCTQQASDSCDFRHASDIARLYGHPTVYGIPFDEFTFCMCNREFVRCNQVCQAQYEKAMLHWPPLDADWKTLTSSGPTLCIGNCNSEAIINHQYIANSTNKPPNLERDANLVFCYSRNCQGEFQKEMAEFQRKNNE</sequence>
<dbReference type="AlphaFoldDB" id="A0A7U2I4V6"/>